<dbReference type="Proteomes" id="UP000818323">
    <property type="component" value="Unassembled WGS sequence"/>
</dbReference>
<evidence type="ECO:0000313" key="1">
    <source>
        <dbReference type="EMBL" id="NBJ24086.1"/>
    </source>
</evidence>
<accession>A0ABW9YWM7</accession>
<protein>
    <submittedName>
        <fullName evidence="1">Uncharacterized protein</fullName>
    </submittedName>
</protein>
<dbReference type="EMBL" id="JAAAXJ010000003">
    <property type="protein sequence ID" value="NBJ24086.1"/>
    <property type="molecule type" value="Genomic_DNA"/>
</dbReference>
<name>A0ABW9YWM7_9HYPH</name>
<gene>
    <name evidence="1" type="ORF">GR303_06920</name>
</gene>
<comment type="caution">
    <text evidence="1">The sequence shown here is derived from an EMBL/GenBank/DDBJ whole genome shotgun (WGS) entry which is preliminary data.</text>
</comment>
<sequence>MNQPIRIWHISAFPDAEHTAFLQAIHGEETMARVDAHNARVLSAWFAHGPACKPFTPSAVPADLADLSRVPAAEHGGSLSEEACA</sequence>
<proteinExistence type="predicted"/>
<keyword evidence="2" id="KW-1185">Reference proteome</keyword>
<dbReference type="RefSeq" id="WP_161725951.1">
    <property type="nucleotide sequence ID" value="NZ_JAAAXI010000027.1"/>
</dbReference>
<organism evidence="1 2">
    <name type="scientific">Microvirga arsenatis</name>
    <dbReference type="NCBI Taxonomy" id="2692265"/>
    <lineage>
        <taxon>Bacteria</taxon>
        <taxon>Pseudomonadati</taxon>
        <taxon>Pseudomonadota</taxon>
        <taxon>Alphaproteobacteria</taxon>
        <taxon>Hyphomicrobiales</taxon>
        <taxon>Methylobacteriaceae</taxon>
        <taxon>Microvirga</taxon>
    </lineage>
</organism>
<reference evidence="1 2" key="1">
    <citation type="submission" date="2020-01" db="EMBL/GenBank/DDBJ databases">
        <title>Microvirga sp. nov., an arsenate reduction bacterium isolated from Tibet hotspring sediments.</title>
        <authorList>
            <person name="Yuan C.-G."/>
        </authorList>
    </citation>
    <scope>NUCLEOTIDE SEQUENCE [LARGE SCALE GENOMIC DNA]</scope>
    <source>
        <strain evidence="1 2">SYSU G3D203</strain>
    </source>
</reference>
<evidence type="ECO:0000313" key="2">
    <source>
        <dbReference type="Proteomes" id="UP000818323"/>
    </source>
</evidence>